<keyword evidence="1" id="KW-0732">Signal</keyword>
<dbReference type="Pfam" id="PF13628">
    <property type="entry name" value="DUF4142"/>
    <property type="match status" value="1"/>
</dbReference>
<dbReference type="Proteomes" id="UP001481677">
    <property type="component" value="Unassembled WGS sequence"/>
</dbReference>
<dbReference type="EMBL" id="JAZHGA010000005">
    <property type="protein sequence ID" value="MEM5339896.1"/>
    <property type="molecule type" value="Genomic_DNA"/>
</dbReference>
<dbReference type="RefSeq" id="WP_147236332.1">
    <property type="nucleotide sequence ID" value="NZ_JAZHFZ010000019.1"/>
</dbReference>
<feature type="signal peptide" evidence="1">
    <location>
        <begin position="1"/>
        <end position="34"/>
    </location>
</feature>
<evidence type="ECO:0000313" key="3">
    <source>
        <dbReference type="EMBL" id="MEM5339896.1"/>
    </source>
</evidence>
<dbReference type="PANTHER" id="PTHR38593:SF1">
    <property type="entry name" value="BLR2558 PROTEIN"/>
    <property type="match status" value="1"/>
</dbReference>
<accession>A0A5C6VFS8</accession>
<reference evidence="4" key="2">
    <citation type="submission" date="2019-08" db="EMBL/GenBank/DDBJ databases">
        <authorList>
            <person name="Im W.-T."/>
        </authorList>
    </citation>
    <scope>NUCLEOTIDE SEQUENCE</scope>
    <source>
        <strain evidence="4">NF 2-5-3</strain>
    </source>
</reference>
<dbReference type="InterPro" id="IPR025419">
    <property type="entry name" value="DUF4142"/>
</dbReference>
<proteinExistence type="predicted"/>
<evidence type="ECO:0000313" key="5">
    <source>
        <dbReference type="Proteomes" id="UP000321776"/>
    </source>
</evidence>
<feature type="chain" id="PRO_5022845208" evidence="1">
    <location>
        <begin position="35"/>
        <end position="182"/>
    </location>
</feature>
<protein>
    <submittedName>
        <fullName evidence="4">DUF4142 domain-containing protein</fullName>
    </submittedName>
</protein>
<dbReference type="PANTHER" id="PTHR38593">
    <property type="entry name" value="BLR2558 PROTEIN"/>
    <property type="match status" value="1"/>
</dbReference>
<evidence type="ECO:0000313" key="6">
    <source>
        <dbReference type="Proteomes" id="UP001481677"/>
    </source>
</evidence>
<dbReference type="Proteomes" id="UP000321776">
    <property type="component" value="Unassembled WGS sequence"/>
</dbReference>
<dbReference type="Gene3D" id="1.20.1260.10">
    <property type="match status" value="1"/>
</dbReference>
<sequence>MMIRPFRSFIRAFASPVAVAAAVVFGAACLPASAQTKLSPGDTQFAQDASQADATEIAASKLALASSSNPQVKKFAQQMIADHTKLARSLDVVATQKGLGKPPGADSALIGKLQGLKGDDFDKVYIEEVAVGGHQKAVELFQKESESGNDAQLKAAAARALPTIRHHLAMAQQLANARKASS</sequence>
<evidence type="ECO:0000313" key="4">
    <source>
        <dbReference type="EMBL" id="TXC84232.1"/>
    </source>
</evidence>
<reference evidence="4 5" key="1">
    <citation type="journal article" date="2018" name="Int. J. Syst. Evol. Microbiol.">
        <title>Paraburkholderia azotifigens sp. nov., a nitrogen-fixing bacterium isolated from paddy soil.</title>
        <authorList>
            <person name="Choi G.M."/>
            <person name="Im W.T."/>
        </authorList>
    </citation>
    <scope>NUCLEOTIDE SEQUENCE [LARGE SCALE GENOMIC DNA]</scope>
    <source>
        <strain evidence="4 5">NF 2-5-3</strain>
    </source>
</reference>
<dbReference type="PROSITE" id="PS51257">
    <property type="entry name" value="PROKAR_LIPOPROTEIN"/>
    <property type="match status" value="1"/>
</dbReference>
<comment type="caution">
    <text evidence="4">The sequence shown here is derived from an EMBL/GenBank/DDBJ whole genome shotgun (WGS) entry which is preliminary data.</text>
</comment>
<keyword evidence="6" id="KW-1185">Reference proteome</keyword>
<feature type="domain" description="DUF4142" evidence="2">
    <location>
        <begin position="42"/>
        <end position="174"/>
    </location>
</feature>
<name>A0A5C6VFS8_9BURK</name>
<dbReference type="AlphaFoldDB" id="A0A5C6VFS8"/>
<evidence type="ECO:0000256" key="1">
    <source>
        <dbReference type="SAM" id="SignalP"/>
    </source>
</evidence>
<dbReference type="EMBL" id="VOQS01000003">
    <property type="protein sequence ID" value="TXC84232.1"/>
    <property type="molecule type" value="Genomic_DNA"/>
</dbReference>
<dbReference type="InterPro" id="IPR012347">
    <property type="entry name" value="Ferritin-like"/>
</dbReference>
<evidence type="ECO:0000259" key="2">
    <source>
        <dbReference type="Pfam" id="PF13628"/>
    </source>
</evidence>
<organism evidence="4 5">
    <name type="scientific">Paraburkholderia azotifigens</name>
    <dbReference type="NCBI Taxonomy" id="2057004"/>
    <lineage>
        <taxon>Bacteria</taxon>
        <taxon>Pseudomonadati</taxon>
        <taxon>Pseudomonadota</taxon>
        <taxon>Betaproteobacteria</taxon>
        <taxon>Burkholderiales</taxon>
        <taxon>Burkholderiaceae</taxon>
        <taxon>Paraburkholderia</taxon>
    </lineage>
</organism>
<gene>
    <name evidence="4" type="ORF">FRZ40_28480</name>
    <name evidence="3" type="ORF">V4C56_09670</name>
</gene>
<reference evidence="3 6" key="3">
    <citation type="submission" date="2024-01" db="EMBL/GenBank/DDBJ databases">
        <title>The diversity of rhizobia nodulating Mimosa spp. in eleven states of Brazil covering several biomes is determined by host plant, location, and edaphic factors.</title>
        <authorList>
            <person name="Rouws L."/>
            <person name="Barauna A."/>
            <person name="Beukes C."/>
            <person name="De Faria S.M."/>
            <person name="Gross E."/>
            <person name="Dos Reis Junior F.B."/>
            <person name="Simon M."/>
            <person name="Maluk M."/>
            <person name="Odee D.W."/>
            <person name="Kenicer G."/>
            <person name="Young J.P.W."/>
            <person name="Reis V.M."/>
            <person name="Zilli J."/>
            <person name="James E.K."/>
        </authorList>
    </citation>
    <scope>NUCLEOTIDE SEQUENCE [LARGE SCALE GENOMIC DNA]</scope>
    <source>
        <strain evidence="3 6">JPY530</strain>
    </source>
</reference>